<accession>A0ABW5IQR1</accession>
<keyword evidence="3" id="KW-1185">Reference proteome</keyword>
<gene>
    <name evidence="2" type="ORF">ACFSRY_19195</name>
</gene>
<evidence type="ECO:0000256" key="1">
    <source>
        <dbReference type="SAM" id="SignalP"/>
    </source>
</evidence>
<sequence>MKKAILLTQLYLLLTLVLFSCESTEEAEVGVPSTEVEKKQLAASADTSEAHVFPIEIPCYQLTDDSVQSLNLQKDYQGLVVLKAEYDRESLKFNKYEIMVAKLRSKNTEEPLTMTEKELSQLLPVLIKHVEYIQLRSNSQEGCTEPSLFYLPVRIE</sequence>
<evidence type="ECO:0000313" key="2">
    <source>
        <dbReference type="EMBL" id="MFD2516007.1"/>
    </source>
</evidence>
<name>A0ABW5IQR1_9BACT</name>
<dbReference type="RefSeq" id="WP_377511960.1">
    <property type="nucleotide sequence ID" value="NZ_JBHULU010000037.1"/>
</dbReference>
<feature type="signal peptide" evidence="1">
    <location>
        <begin position="1"/>
        <end position="27"/>
    </location>
</feature>
<feature type="chain" id="PRO_5045261805" description="Lipoprotein" evidence="1">
    <location>
        <begin position="28"/>
        <end position="156"/>
    </location>
</feature>
<protein>
    <recommendedName>
        <fullName evidence="4">Lipoprotein</fullName>
    </recommendedName>
</protein>
<organism evidence="2 3">
    <name type="scientific">Pontibacter locisalis</name>
    <dbReference type="NCBI Taxonomy" id="1719035"/>
    <lineage>
        <taxon>Bacteria</taxon>
        <taxon>Pseudomonadati</taxon>
        <taxon>Bacteroidota</taxon>
        <taxon>Cytophagia</taxon>
        <taxon>Cytophagales</taxon>
        <taxon>Hymenobacteraceae</taxon>
        <taxon>Pontibacter</taxon>
    </lineage>
</organism>
<reference evidence="3" key="1">
    <citation type="journal article" date="2019" name="Int. J. Syst. Evol. Microbiol.">
        <title>The Global Catalogue of Microorganisms (GCM) 10K type strain sequencing project: providing services to taxonomists for standard genome sequencing and annotation.</title>
        <authorList>
            <consortium name="The Broad Institute Genomics Platform"/>
            <consortium name="The Broad Institute Genome Sequencing Center for Infectious Disease"/>
            <person name="Wu L."/>
            <person name="Ma J."/>
        </authorList>
    </citation>
    <scope>NUCLEOTIDE SEQUENCE [LARGE SCALE GENOMIC DNA]</scope>
    <source>
        <strain evidence="3">KCTC 42498</strain>
    </source>
</reference>
<comment type="caution">
    <text evidence="2">The sequence shown here is derived from an EMBL/GenBank/DDBJ whole genome shotgun (WGS) entry which is preliminary data.</text>
</comment>
<dbReference type="EMBL" id="JBHULU010000037">
    <property type="protein sequence ID" value="MFD2516007.1"/>
    <property type="molecule type" value="Genomic_DNA"/>
</dbReference>
<dbReference type="PROSITE" id="PS51257">
    <property type="entry name" value="PROKAR_LIPOPROTEIN"/>
    <property type="match status" value="1"/>
</dbReference>
<proteinExistence type="predicted"/>
<evidence type="ECO:0000313" key="3">
    <source>
        <dbReference type="Proteomes" id="UP001597544"/>
    </source>
</evidence>
<keyword evidence="1" id="KW-0732">Signal</keyword>
<evidence type="ECO:0008006" key="4">
    <source>
        <dbReference type="Google" id="ProtNLM"/>
    </source>
</evidence>
<dbReference type="Proteomes" id="UP001597544">
    <property type="component" value="Unassembled WGS sequence"/>
</dbReference>